<keyword evidence="3" id="KW-1185">Reference proteome</keyword>
<evidence type="ECO:0000313" key="3">
    <source>
        <dbReference type="Proteomes" id="UP000298327"/>
    </source>
</evidence>
<evidence type="ECO:0000256" key="1">
    <source>
        <dbReference type="SAM" id="SignalP"/>
    </source>
</evidence>
<evidence type="ECO:0008006" key="4">
    <source>
        <dbReference type="Google" id="ProtNLM"/>
    </source>
</evidence>
<proteinExistence type="predicted"/>
<reference evidence="2 3" key="1">
    <citation type="submission" date="2019-02" db="EMBL/GenBank/DDBJ databases">
        <title>Genome sequencing of the rare red list fungi Dentipellis fragilis.</title>
        <authorList>
            <person name="Buettner E."/>
            <person name="Kellner H."/>
        </authorList>
    </citation>
    <scope>NUCLEOTIDE SEQUENCE [LARGE SCALE GENOMIC DNA]</scope>
    <source>
        <strain evidence="2 3">DSM 105465</strain>
    </source>
</reference>
<feature type="chain" id="PRO_5021293930" description="Endonuclease/exonuclease/phosphatase domain-containing protein" evidence="1">
    <location>
        <begin position="26"/>
        <end position="108"/>
    </location>
</feature>
<sequence length="108" mass="11605">MLLSSNARGVSWLCLLSLSAGRSGGIYIPRWYRCAFPSLAGVLDITSSNWDHQVPLHAKMTLGDDGPTDHLPLALVVDLDEEGPLSLPSDISVRHETLTGSDNVHAAQ</sequence>
<protein>
    <recommendedName>
        <fullName evidence="4">Endonuclease/exonuclease/phosphatase domain-containing protein</fullName>
    </recommendedName>
</protein>
<feature type="signal peptide" evidence="1">
    <location>
        <begin position="1"/>
        <end position="25"/>
    </location>
</feature>
<comment type="caution">
    <text evidence="2">The sequence shown here is derived from an EMBL/GenBank/DDBJ whole genome shotgun (WGS) entry which is preliminary data.</text>
</comment>
<dbReference type="EMBL" id="SEOQ01000135">
    <property type="protein sequence ID" value="TFY69521.1"/>
    <property type="molecule type" value="Genomic_DNA"/>
</dbReference>
<keyword evidence="1" id="KW-0732">Signal</keyword>
<evidence type="ECO:0000313" key="2">
    <source>
        <dbReference type="EMBL" id="TFY69521.1"/>
    </source>
</evidence>
<gene>
    <name evidence="2" type="ORF">EVG20_g3121</name>
</gene>
<organism evidence="2 3">
    <name type="scientific">Dentipellis fragilis</name>
    <dbReference type="NCBI Taxonomy" id="205917"/>
    <lineage>
        <taxon>Eukaryota</taxon>
        <taxon>Fungi</taxon>
        <taxon>Dikarya</taxon>
        <taxon>Basidiomycota</taxon>
        <taxon>Agaricomycotina</taxon>
        <taxon>Agaricomycetes</taxon>
        <taxon>Russulales</taxon>
        <taxon>Hericiaceae</taxon>
        <taxon>Dentipellis</taxon>
    </lineage>
</organism>
<accession>A0A4Y9Z6U2</accession>
<dbReference type="Proteomes" id="UP000298327">
    <property type="component" value="Unassembled WGS sequence"/>
</dbReference>
<name>A0A4Y9Z6U2_9AGAM</name>
<dbReference type="AlphaFoldDB" id="A0A4Y9Z6U2"/>